<protein>
    <submittedName>
        <fullName evidence="1">Uncharacterized protein</fullName>
    </submittedName>
</protein>
<sequence length="113" mass="13355">MRAQDFSFYCKNNNKKKKKFPLIPNPLNQTFRCSRTQCRRGVKRGVAFIDWRFMSMGKWAVYLDSEPLFPFLMAHHPCPKIRSPRIPLTLCIHSLLNFANNVVHPLLKIHTHF</sequence>
<keyword evidence="2" id="KW-1185">Reference proteome</keyword>
<dbReference type="EMBL" id="BPLR01016983">
    <property type="protein sequence ID" value="GIY87843.1"/>
    <property type="molecule type" value="Genomic_DNA"/>
</dbReference>
<evidence type="ECO:0000313" key="2">
    <source>
        <dbReference type="Proteomes" id="UP001054945"/>
    </source>
</evidence>
<reference evidence="1 2" key="1">
    <citation type="submission" date="2021-06" db="EMBL/GenBank/DDBJ databases">
        <title>Caerostris extrusa draft genome.</title>
        <authorList>
            <person name="Kono N."/>
            <person name="Arakawa K."/>
        </authorList>
    </citation>
    <scope>NUCLEOTIDE SEQUENCE [LARGE SCALE GENOMIC DNA]</scope>
</reference>
<accession>A0AAV4X251</accession>
<dbReference type="Proteomes" id="UP001054945">
    <property type="component" value="Unassembled WGS sequence"/>
</dbReference>
<evidence type="ECO:0000313" key="1">
    <source>
        <dbReference type="EMBL" id="GIY87843.1"/>
    </source>
</evidence>
<gene>
    <name evidence="1" type="ORF">CEXT_701711</name>
</gene>
<name>A0AAV4X251_CAEEX</name>
<proteinExistence type="predicted"/>
<comment type="caution">
    <text evidence="1">The sequence shown here is derived from an EMBL/GenBank/DDBJ whole genome shotgun (WGS) entry which is preliminary data.</text>
</comment>
<organism evidence="1 2">
    <name type="scientific">Caerostris extrusa</name>
    <name type="common">Bark spider</name>
    <name type="synonym">Caerostris bankana</name>
    <dbReference type="NCBI Taxonomy" id="172846"/>
    <lineage>
        <taxon>Eukaryota</taxon>
        <taxon>Metazoa</taxon>
        <taxon>Ecdysozoa</taxon>
        <taxon>Arthropoda</taxon>
        <taxon>Chelicerata</taxon>
        <taxon>Arachnida</taxon>
        <taxon>Araneae</taxon>
        <taxon>Araneomorphae</taxon>
        <taxon>Entelegynae</taxon>
        <taxon>Araneoidea</taxon>
        <taxon>Araneidae</taxon>
        <taxon>Caerostris</taxon>
    </lineage>
</organism>
<dbReference type="AlphaFoldDB" id="A0AAV4X251"/>